<proteinExistence type="predicted"/>
<name>N9LMG1_9GAMM</name>
<feature type="transmembrane region" description="Helical" evidence="1">
    <location>
        <begin position="7"/>
        <end position="24"/>
    </location>
</feature>
<keyword evidence="3" id="KW-1185">Reference proteome</keyword>
<keyword evidence="1" id="KW-0812">Transmembrane</keyword>
<accession>N9LMG1</accession>
<reference evidence="2 3" key="1">
    <citation type="submission" date="2013-02" db="EMBL/GenBank/DDBJ databases">
        <title>The Genome Sequence of Acinetobacter sp. ANC 4105.</title>
        <authorList>
            <consortium name="The Broad Institute Genome Sequencing Platform"/>
            <consortium name="The Broad Institute Genome Sequencing Center for Infectious Disease"/>
            <person name="Cerqueira G."/>
            <person name="Feldgarden M."/>
            <person name="Courvalin P."/>
            <person name="Perichon B."/>
            <person name="Grillot-Courvalin C."/>
            <person name="Clermont D."/>
            <person name="Rocha E."/>
            <person name="Yoon E.-J."/>
            <person name="Nemec A."/>
            <person name="Walker B."/>
            <person name="Young S.K."/>
            <person name="Zeng Q."/>
            <person name="Gargeya S."/>
            <person name="Fitzgerald M."/>
            <person name="Haas B."/>
            <person name="Abouelleil A."/>
            <person name="Alvarado L."/>
            <person name="Arachchi H.M."/>
            <person name="Berlin A.M."/>
            <person name="Chapman S.B."/>
            <person name="Dewar J."/>
            <person name="Goldberg J."/>
            <person name="Griggs A."/>
            <person name="Gujja S."/>
            <person name="Hansen M."/>
            <person name="Howarth C."/>
            <person name="Imamovic A."/>
            <person name="Larimer J."/>
            <person name="McCowan C."/>
            <person name="Murphy C."/>
            <person name="Neiman D."/>
            <person name="Pearson M."/>
            <person name="Priest M."/>
            <person name="Roberts A."/>
            <person name="Saif S."/>
            <person name="Shea T."/>
            <person name="Sisk P."/>
            <person name="Sykes S."/>
            <person name="Wortman J."/>
            <person name="Nusbaum C."/>
            <person name="Birren B."/>
        </authorList>
    </citation>
    <scope>NUCLEOTIDE SEQUENCE [LARGE SCALE GENOMIC DNA]</scope>
    <source>
        <strain evidence="2 3">ANC 4105</strain>
    </source>
</reference>
<comment type="caution">
    <text evidence="2">The sequence shown here is derived from an EMBL/GenBank/DDBJ whole genome shotgun (WGS) entry which is preliminary data.</text>
</comment>
<evidence type="ECO:0000313" key="2">
    <source>
        <dbReference type="EMBL" id="ENW97447.1"/>
    </source>
</evidence>
<evidence type="ECO:0000256" key="1">
    <source>
        <dbReference type="SAM" id="Phobius"/>
    </source>
</evidence>
<dbReference type="PATRIC" id="fig|1217703.3.peg.270"/>
<dbReference type="HOGENOM" id="CLU_1559601_0_0_6"/>
<dbReference type="RefSeq" id="WP_005183848.1">
    <property type="nucleotide sequence ID" value="NZ_KB850048.1"/>
</dbReference>
<sequence>MNKKIGLGIMIVSAIIILLVTKSMKNYETNIDIVLNENIEKKDLKIILNTYGYLLDGYELDKKVGQTNTFFTLYKDGSSQDYKKTKINQYSDYIVYAKYKDKYAKMRSTNTLVMGQDVTNIKVVVSSFNNYVYISSSEVTPSIESIKEASFKSKDEYLKDKHDIKMLEYLDRL</sequence>
<gene>
    <name evidence="2" type="ORF">F904_00287</name>
</gene>
<evidence type="ECO:0000313" key="3">
    <source>
        <dbReference type="Proteomes" id="UP000013261"/>
    </source>
</evidence>
<dbReference type="EMBL" id="APRL01000001">
    <property type="protein sequence ID" value="ENW97447.1"/>
    <property type="molecule type" value="Genomic_DNA"/>
</dbReference>
<keyword evidence="1" id="KW-1133">Transmembrane helix</keyword>
<dbReference type="AlphaFoldDB" id="N9LMG1"/>
<organism evidence="2 3">
    <name type="scientific">Acinetobacter dispersus</name>
    <dbReference type="NCBI Taxonomy" id="70348"/>
    <lineage>
        <taxon>Bacteria</taxon>
        <taxon>Pseudomonadati</taxon>
        <taxon>Pseudomonadota</taxon>
        <taxon>Gammaproteobacteria</taxon>
        <taxon>Moraxellales</taxon>
        <taxon>Moraxellaceae</taxon>
        <taxon>Acinetobacter</taxon>
    </lineage>
</organism>
<dbReference type="Proteomes" id="UP000013261">
    <property type="component" value="Unassembled WGS sequence"/>
</dbReference>
<protein>
    <submittedName>
        <fullName evidence="2">Uncharacterized protein</fullName>
    </submittedName>
</protein>
<keyword evidence="1" id="KW-0472">Membrane</keyword>